<evidence type="ECO:0000256" key="1">
    <source>
        <dbReference type="ARBA" id="ARBA00022737"/>
    </source>
</evidence>
<dbReference type="InterPro" id="IPR016842">
    <property type="entry name" value="UCP026546_HTH-CBS"/>
</dbReference>
<dbReference type="Pfam" id="PF00571">
    <property type="entry name" value="CBS"/>
    <property type="match status" value="2"/>
</dbReference>
<dbReference type="CDD" id="cd04617">
    <property type="entry name" value="CBS_pair_CcpN"/>
    <property type="match status" value="1"/>
</dbReference>
<dbReference type="PROSITE" id="PS51371">
    <property type="entry name" value="CBS"/>
    <property type="match status" value="2"/>
</dbReference>
<keyword evidence="1" id="KW-0677">Repeat</keyword>
<dbReference type="InterPro" id="IPR013196">
    <property type="entry name" value="HTH_11"/>
</dbReference>
<dbReference type="SMART" id="SM00116">
    <property type="entry name" value="CBS"/>
    <property type="match status" value="2"/>
</dbReference>
<evidence type="ECO:0000313" key="4">
    <source>
        <dbReference type="EMBL" id="EFV02332.1"/>
    </source>
</evidence>
<dbReference type="Gene3D" id="3.10.580.10">
    <property type="entry name" value="CBS-domain"/>
    <property type="match status" value="1"/>
</dbReference>
<accession>E6MEY2</accession>
<dbReference type="Gene3D" id="1.10.10.10">
    <property type="entry name" value="Winged helix-like DNA-binding domain superfamily/Winged helix DNA-binding domain"/>
    <property type="match status" value="1"/>
</dbReference>
<dbReference type="SUPFAM" id="SSF46785">
    <property type="entry name" value="Winged helix' DNA-binding domain"/>
    <property type="match status" value="1"/>
</dbReference>
<gene>
    <name evidence="4" type="ORF">HMP0721_0565</name>
</gene>
<evidence type="ECO:0000313" key="5">
    <source>
        <dbReference type="Proteomes" id="UP000004754"/>
    </source>
</evidence>
<feature type="domain" description="CBS" evidence="3">
    <location>
        <begin position="167"/>
        <end position="234"/>
    </location>
</feature>
<dbReference type="eggNOG" id="COG0517">
    <property type="taxonomic scope" value="Bacteria"/>
</dbReference>
<feature type="domain" description="CBS" evidence="3">
    <location>
        <begin position="103"/>
        <end position="160"/>
    </location>
</feature>
<name>E6MEY2_9FIRM</name>
<evidence type="ECO:0000259" key="3">
    <source>
        <dbReference type="PROSITE" id="PS51371"/>
    </source>
</evidence>
<dbReference type="InterPro" id="IPR000644">
    <property type="entry name" value="CBS_dom"/>
</dbReference>
<dbReference type="AlphaFoldDB" id="E6MEY2"/>
<reference evidence="4 5" key="1">
    <citation type="submission" date="2010-12" db="EMBL/GenBank/DDBJ databases">
        <authorList>
            <person name="Muzny D."/>
            <person name="Qin X."/>
            <person name="Deng J."/>
            <person name="Jiang H."/>
            <person name="Liu Y."/>
            <person name="Qu J."/>
            <person name="Song X.-Z."/>
            <person name="Zhang L."/>
            <person name="Thornton R."/>
            <person name="Coyle M."/>
            <person name="Francisco L."/>
            <person name="Jackson L."/>
            <person name="Javaid M."/>
            <person name="Korchina V."/>
            <person name="Kovar C."/>
            <person name="Mata R."/>
            <person name="Mathew T."/>
            <person name="Ngo R."/>
            <person name="Nguyen L."/>
            <person name="Nguyen N."/>
            <person name="Okwuonu G."/>
            <person name="Ongeri F."/>
            <person name="Pham C."/>
            <person name="Simmons D."/>
            <person name="Wilczek-Boney K."/>
            <person name="Hale W."/>
            <person name="Jakkamsetti A."/>
            <person name="Pham P."/>
            <person name="Ruth R."/>
            <person name="San Lucas F."/>
            <person name="Warren J."/>
            <person name="Zhang J."/>
            <person name="Zhao Z."/>
            <person name="Zhou C."/>
            <person name="Zhu D."/>
            <person name="Lee S."/>
            <person name="Bess C."/>
            <person name="Blankenburg K."/>
            <person name="Forbes L."/>
            <person name="Fu Q."/>
            <person name="Gubbala S."/>
            <person name="Hirani K."/>
            <person name="Jayaseelan J.C."/>
            <person name="Lara F."/>
            <person name="Munidasa M."/>
            <person name="Palculict T."/>
            <person name="Patil S."/>
            <person name="Pu L.-L."/>
            <person name="Saada N."/>
            <person name="Tang L."/>
            <person name="Weissenberger G."/>
            <person name="Zhu Y."/>
            <person name="Hemphill L."/>
            <person name="Shang Y."/>
            <person name="Youmans B."/>
            <person name="Ayvaz T."/>
            <person name="Ross M."/>
            <person name="Santibanez J."/>
            <person name="Aqrawi P."/>
            <person name="Gross S."/>
            <person name="Joshi V."/>
            <person name="Fowler G."/>
            <person name="Nazareth L."/>
            <person name="Reid J."/>
            <person name="Worley K."/>
            <person name="Petrosino J."/>
            <person name="Highlander S."/>
            <person name="Gibbs R."/>
        </authorList>
    </citation>
    <scope>NUCLEOTIDE SEQUENCE [LARGE SCALE GENOMIC DNA]</scope>
    <source>
        <strain evidence="4 5">ATCC 23263</strain>
    </source>
</reference>
<dbReference type="InterPro" id="IPR036390">
    <property type="entry name" value="WH_DNA-bd_sf"/>
</dbReference>
<dbReference type="HOGENOM" id="CLU_090663_1_0_9"/>
<dbReference type="eggNOG" id="COG1349">
    <property type="taxonomic scope" value="Bacteria"/>
</dbReference>
<dbReference type="STRING" id="887929.HMP0721_0565"/>
<dbReference type="PANTHER" id="PTHR48108:SF32">
    <property type="entry name" value="TRANSCRIPTIONAL REPRESSOR CCPN"/>
    <property type="match status" value="1"/>
</dbReference>
<dbReference type="InterPro" id="IPR036388">
    <property type="entry name" value="WH-like_DNA-bd_sf"/>
</dbReference>
<keyword evidence="2" id="KW-0129">CBS domain</keyword>
<evidence type="ECO:0000256" key="2">
    <source>
        <dbReference type="PROSITE-ProRule" id="PRU00703"/>
    </source>
</evidence>
<proteinExistence type="predicted"/>
<organism evidence="4 5">
    <name type="scientific">Pseudoramibacter alactolyticus ATCC 23263</name>
    <dbReference type="NCBI Taxonomy" id="887929"/>
    <lineage>
        <taxon>Bacteria</taxon>
        <taxon>Bacillati</taxon>
        <taxon>Bacillota</taxon>
        <taxon>Clostridia</taxon>
        <taxon>Eubacteriales</taxon>
        <taxon>Eubacteriaceae</taxon>
        <taxon>Pseudoramibacter</taxon>
    </lineage>
</organism>
<dbReference type="InterPro" id="IPR046342">
    <property type="entry name" value="CBS_dom_sf"/>
</dbReference>
<comment type="caution">
    <text evidence="4">The sequence shown here is derived from an EMBL/GenBank/DDBJ whole genome shotgun (WGS) entry which is preliminary data.</text>
</comment>
<dbReference type="PIRSF" id="PIRSF026546">
    <property type="entry name" value="UCP026546_CBS_YqzB"/>
    <property type="match status" value="1"/>
</dbReference>
<dbReference type="PANTHER" id="PTHR48108">
    <property type="entry name" value="CBS DOMAIN-CONTAINING PROTEIN CBSX2, CHLOROPLASTIC"/>
    <property type="match status" value="1"/>
</dbReference>
<dbReference type="EMBL" id="AEQN01000010">
    <property type="protein sequence ID" value="EFV02332.1"/>
    <property type="molecule type" value="Genomic_DNA"/>
</dbReference>
<keyword evidence="5" id="KW-1185">Reference proteome</keyword>
<dbReference type="InterPro" id="IPR051462">
    <property type="entry name" value="CBS_domain-containing"/>
</dbReference>
<dbReference type="Proteomes" id="UP000004754">
    <property type="component" value="Unassembled WGS sequence"/>
</dbReference>
<dbReference type="Pfam" id="PF08279">
    <property type="entry name" value="HTH_11"/>
    <property type="match status" value="1"/>
</dbReference>
<sequence length="234" mass="26677">MITLCLIYKSVILNMINVMDGDKLELTERQKEIIEIVKDHEPIKSEDIAEKIGINRATIRPDLTLLTMIGVLEAKRKVGYSYTGKSILHMIGSYIKTISVMDIQTEPTTVPMNTTIYDGIITMFTQNAGTIYVTDQDYLMGIVSRKDFMKSMIGKENIETLPISIIMTRMPNIIYLEETESVYDAAKKTIKYEVESLPIIRKTQDQNAIERLRLIGKISRTNITRYVVNLGNDD</sequence>
<protein>
    <submittedName>
        <fullName evidence="4">CBS domain protein</fullName>
    </submittedName>
</protein>
<dbReference type="SUPFAM" id="SSF54631">
    <property type="entry name" value="CBS-domain pair"/>
    <property type="match status" value="1"/>
</dbReference>